<reference evidence="5" key="1">
    <citation type="submission" date="2025-08" db="UniProtKB">
        <authorList>
            <consortium name="RefSeq"/>
        </authorList>
    </citation>
    <scope>IDENTIFICATION</scope>
</reference>
<dbReference type="GeneID" id="105033748"/>
<feature type="domain" description="Di19 zinc-binding" evidence="2">
    <location>
        <begin position="39"/>
        <end position="91"/>
    </location>
</feature>
<dbReference type="Pfam" id="PF14571">
    <property type="entry name" value="Di19_C"/>
    <property type="match status" value="1"/>
</dbReference>
<dbReference type="RefSeq" id="XP_010906957.1">
    <property type="nucleotide sequence ID" value="XM_010908655.2"/>
</dbReference>
<keyword evidence="4" id="KW-1185">Reference proteome</keyword>
<gene>
    <name evidence="5" type="primary">LOC105033748</name>
</gene>
<proteinExistence type="inferred from homology"/>
<evidence type="ECO:0000256" key="1">
    <source>
        <dbReference type="ARBA" id="ARBA00007109"/>
    </source>
</evidence>
<organism evidence="4 5">
    <name type="scientific">Elaeis guineensis var. tenera</name>
    <name type="common">Oil palm</name>
    <dbReference type="NCBI Taxonomy" id="51953"/>
    <lineage>
        <taxon>Eukaryota</taxon>
        <taxon>Viridiplantae</taxon>
        <taxon>Streptophyta</taxon>
        <taxon>Embryophyta</taxon>
        <taxon>Tracheophyta</taxon>
        <taxon>Spermatophyta</taxon>
        <taxon>Magnoliopsida</taxon>
        <taxon>Liliopsida</taxon>
        <taxon>Arecaceae</taxon>
        <taxon>Arecoideae</taxon>
        <taxon>Cocoseae</taxon>
        <taxon>Elaeidinae</taxon>
        <taxon>Elaeis</taxon>
    </lineage>
</organism>
<evidence type="ECO:0000259" key="2">
    <source>
        <dbReference type="Pfam" id="PF05605"/>
    </source>
</evidence>
<feature type="domain" description="Di19 C-terminal" evidence="3">
    <location>
        <begin position="133"/>
        <end position="207"/>
    </location>
</feature>
<evidence type="ECO:0000259" key="3">
    <source>
        <dbReference type="Pfam" id="PF14571"/>
    </source>
</evidence>
<dbReference type="OrthoDB" id="9049620at2759"/>
<comment type="similarity">
    <text evidence="1">Belongs to the Di19 family.</text>
</comment>
<dbReference type="Proteomes" id="UP000504607">
    <property type="component" value="Unplaced"/>
</dbReference>
<dbReference type="FunCoup" id="A0A6I9QCX1">
    <property type="interactions" value="942"/>
</dbReference>
<evidence type="ECO:0000313" key="5">
    <source>
        <dbReference type="RefSeq" id="XP_010906957.1"/>
    </source>
</evidence>
<dbReference type="KEGG" id="egu:105033748"/>
<accession>A0A6I9QCX1</accession>
<dbReference type="InterPro" id="IPR033347">
    <property type="entry name" value="Di19"/>
</dbReference>
<name>A0A6I9QCX1_ELAGV</name>
<sequence>MDVEELSGFRLPPAGWNRSSLAMKSSSLHSGSDDDTWEYFPCPFCNVDVEIPSLCSHLQEEHCFDMENTVCPVCAANPGKDMIEHFTVQHSQLLKRRKSQKTSLWTNNSYVVEKEPYDVCSFLEVDSVNCQSKITPDSAPDPLLSSFIGSITFPSMNSLEENSTDVGSTSLHGQSLEPSLSHEVLEQDYEERIQRVEFVQQMLISTIF</sequence>
<dbReference type="AlphaFoldDB" id="A0A6I9QCX1"/>
<dbReference type="PANTHER" id="PTHR31875:SF24">
    <property type="entry name" value="PROTEIN DEHYDRATION-INDUCED 19 HOMOLOG 5"/>
    <property type="match status" value="1"/>
</dbReference>
<protein>
    <submittedName>
        <fullName evidence="5">Protein DEHYDRATION-INDUCED 19 homolog 6</fullName>
    </submittedName>
</protein>
<dbReference type="Pfam" id="PF05605">
    <property type="entry name" value="zf-Di19"/>
    <property type="match status" value="1"/>
</dbReference>
<dbReference type="InterPro" id="IPR008598">
    <property type="entry name" value="Di19_Zn-bd"/>
</dbReference>
<dbReference type="InParanoid" id="A0A6I9QCX1"/>
<dbReference type="InterPro" id="IPR027935">
    <property type="entry name" value="Di19_C"/>
</dbReference>
<evidence type="ECO:0000313" key="4">
    <source>
        <dbReference type="Proteomes" id="UP000504607"/>
    </source>
</evidence>
<dbReference type="PANTHER" id="PTHR31875">
    <property type="entry name" value="PROTEIN DEHYDRATION-INDUCED 19"/>
    <property type="match status" value="1"/>
</dbReference>